<name>A0A4Y2W5K0_ARAVE</name>
<protein>
    <submittedName>
        <fullName evidence="1">Uncharacterized protein</fullName>
    </submittedName>
</protein>
<organism evidence="1 2">
    <name type="scientific">Araneus ventricosus</name>
    <name type="common">Orbweaver spider</name>
    <name type="synonym">Epeira ventricosa</name>
    <dbReference type="NCBI Taxonomy" id="182803"/>
    <lineage>
        <taxon>Eukaryota</taxon>
        <taxon>Metazoa</taxon>
        <taxon>Ecdysozoa</taxon>
        <taxon>Arthropoda</taxon>
        <taxon>Chelicerata</taxon>
        <taxon>Arachnida</taxon>
        <taxon>Araneae</taxon>
        <taxon>Araneomorphae</taxon>
        <taxon>Entelegynae</taxon>
        <taxon>Araneoidea</taxon>
        <taxon>Araneidae</taxon>
        <taxon>Araneus</taxon>
    </lineage>
</organism>
<dbReference type="EMBL" id="BGPR01054490">
    <property type="protein sequence ID" value="GBO31227.1"/>
    <property type="molecule type" value="Genomic_DNA"/>
</dbReference>
<reference evidence="1 2" key="1">
    <citation type="journal article" date="2019" name="Sci. Rep.">
        <title>Orb-weaving spider Araneus ventricosus genome elucidates the spidroin gene catalogue.</title>
        <authorList>
            <person name="Kono N."/>
            <person name="Nakamura H."/>
            <person name="Ohtoshi R."/>
            <person name="Moran D.A.P."/>
            <person name="Shinohara A."/>
            <person name="Yoshida Y."/>
            <person name="Fujiwara M."/>
            <person name="Mori M."/>
            <person name="Tomita M."/>
            <person name="Arakawa K."/>
        </authorList>
    </citation>
    <scope>NUCLEOTIDE SEQUENCE [LARGE SCALE GENOMIC DNA]</scope>
</reference>
<evidence type="ECO:0000313" key="2">
    <source>
        <dbReference type="Proteomes" id="UP000499080"/>
    </source>
</evidence>
<keyword evidence="2" id="KW-1185">Reference proteome</keyword>
<comment type="caution">
    <text evidence="1">The sequence shown here is derived from an EMBL/GenBank/DDBJ whole genome shotgun (WGS) entry which is preliminary data.</text>
</comment>
<gene>
    <name evidence="1" type="ORF">AVEN_16143_1</name>
</gene>
<dbReference type="AlphaFoldDB" id="A0A4Y2W5K0"/>
<dbReference type="Proteomes" id="UP000499080">
    <property type="component" value="Unassembled WGS sequence"/>
</dbReference>
<evidence type="ECO:0000313" key="1">
    <source>
        <dbReference type="EMBL" id="GBO31227.1"/>
    </source>
</evidence>
<sequence>MNWTLQNWVVIYPSRPSPPLRRSHPPESGIRRCKFLVLPGPPRLRYQAHHLTKVQNYEVRPEISFMLHENLGDRGGLVAMTRLLGRRVLRSKSDFNEDPPCICLFQVKSYIVAKRPPTSVVWKIGEGVPFHVSSSDFGSK</sequence>
<proteinExistence type="predicted"/>
<accession>A0A4Y2W5K0</accession>